<reference evidence="5" key="1">
    <citation type="journal article" date="2023" name="Nat. Commun.">
        <title>Diploid and tetraploid genomes of Acorus and the evolution of monocots.</title>
        <authorList>
            <person name="Ma L."/>
            <person name="Liu K.W."/>
            <person name="Li Z."/>
            <person name="Hsiao Y.Y."/>
            <person name="Qi Y."/>
            <person name="Fu T."/>
            <person name="Tang G.D."/>
            <person name="Zhang D."/>
            <person name="Sun W.H."/>
            <person name="Liu D.K."/>
            <person name="Li Y."/>
            <person name="Chen G.Z."/>
            <person name="Liu X.D."/>
            <person name="Liao X.Y."/>
            <person name="Jiang Y.T."/>
            <person name="Yu X."/>
            <person name="Hao Y."/>
            <person name="Huang J."/>
            <person name="Zhao X.W."/>
            <person name="Ke S."/>
            <person name="Chen Y.Y."/>
            <person name="Wu W.L."/>
            <person name="Hsu J.L."/>
            <person name="Lin Y.F."/>
            <person name="Huang M.D."/>
            <person name="Li C.Y."/>
            <person name="Huang L."/>
            <person name="Wang Z.W."/>
            <person name="Zhao X."/>
            <person name="Zhong W.Y."/>
            <person name="Peng D.H."/>
            <person name="Ahmad S."/>
            <person name="Lan S."/>
            <person name="Zhang J.S."/>
            <person name="Tsai W.C."/>
            <person name="Van de Peer Y."/>
            <person name="Liu Z.J."/>
        </authorList>
    </citation>
    <scope>NUCLEOTIDE SEQUENCE</scope>
    <source>
        <strain evidence="5">CP</strain>
    </source>
</reference>
<dbReference type="Proteomes" id="UP001180020">
    <property type="component" value="Unassembled WGS sequence"/>
</dbReference>
<dbReference type="InterPro" id="IPR027417">
    <property type="entry name" value="P-loop_NTPase"/>
</dbReference>
<dbReference type="SUPFAM" id="SSF52540">
    <property type="entry name" value="P-loop containing nucleoside triphosphate hydrolases"/>
    <property type="match status" value="1"/>
</dbReference>
<dbReference type="Gene3D" id="3.40.50.300">
    <property type="entry name" value="P-loop containing nucleotide triphosphate hydrolases"/>
    <property type="match status" value="1"/>
</dbReference>
<proteinExistence type="inferred from homology"/>
<comment type="caution">
    <text evidence="5">The sequence shown here is derived from an EMBL/GenBank/DDBJ whole genome shotgun (WGS) entry which is preliminary data.</text>
</comment>
<organism evidence="5 6">
    <name type="scientific">Acorus calamus</name>
    <name type="common">Sweet flag</name>
    <dbReference type="NCBI Taxonomy" id="4465"/>
    <lineage>
        <taxon>Eukaryota</taxon>
        <taxon>Viridiplantae</taxon>
        <taxon>Streptophyta</taxon>
        <taxon>Embryophyta</taxon>
        <taxon>Tracheophyta</taxon>
        <taxon>Spermatophyta</taxon>
        <taxon>Magnoliopsida</taxon>
        <taxon>Liliopsida</taxon>
        <taxon>Acoraceae</taxon>
        <taxon>Acorus</taxon>
    </lineage>
</organism>
<gene>
    <name evidence="5" type="primary">SOT14</name>
    <name evidence="5" type="ORF">QJS10_CPB15g01622</name>
</gene>
<keyword evidence="6" id="KW-1185">Reference proteome</keyword>
<dbReference type="EMBL" id="JAUJYO010000015">
    <property type="protein sequence ID" value="KAK1296132.1"/>
    <property type="molecule type" value="Genomic_DNA"/>
</dbReference>
<evidence type="ECO:0000256" key="2">
    <source>
        <dbReference type="ARBA" id="ARBA00022679"/>
    </source>
</evidence>
<accession>A0AAV9D5K7</accession>
<dbReference type="InterPro" id="IPR000863">
    <property type="entry name" value="Sulfotransferase_dom"/>
</dbReference>
<comment type="similarity">
    <text evidence="1 3">Belongs to the sulfotransferase 1 family.</text>
</comment>
<evidence type="ECO:0000256" key="1">
    <source>
        <dbReference type="ARBA" id="ARBA00005771"/>
    </source>
</evidence>
<evidence type="ECO:0000256" key="3">
    <source>
        <dbReference type="RuleBase" id="RU361155"/>
    </source>
</evidence>
<feature type="domain" description="Sulfotransferase" evidence="4">
    <location>
        <begin position="6"/>
        <end position="227"/>
    </location>
</feature>
<dbReference type="PANTHER" id="PTHR11783">
    <property type="entry name" value="SULFOTRANSFERASE SULT"/>
    <property type="match status" value="1"/>
</dbReference>
<dbReference type="GO" id="GO:0008146">
    <property type="term" value="F:sulfotransferase activity"/>
    <property type="evidence" value="ECO:0007669"/>
    <property type="project" value="InterPro"/>
</dbReference>
<sequence>MLSKLNPHECVPFMCLLYLDGHLPDLDSLPTPRLFADHVPFSLLPESVLDSGCRIVYLCRDPKDNFVSLWHHFFANASARGLAHLSFDEVFELFCLGVSIGGPIWEHALGYWRESLRRPERVMFMKYEEMKGDTGGSLKRLAEFIGCPFSEDEEREGKVEEIVGMCSFERLSGLEVNKSGRFGLVDKEVENQTFFRRGKIGDWKSHLTAEMAAQLDQITKEKLRGSGLEC</sequence>
<name>A0AAV9D5K7_ACOCL</name>
<protein>
    <recommendedName>
        <fullName evidence="3">Sulfotransferase</fullName>
        <ecNumber evidence="3">2.8.2.-</ecNumber>
    </recommendedName>
</protein>
<evidence type="ECO:0000313" key="6">
    <source>
        <dbReference type="Proteomes" id="UP001180020"/>
    </source>
</evidence>
<dbReference type="Pfam" id="PF00685">
    <property type="entry name" value="Sulfotransfer_1"/>
    <property type="match status" value="1"/>
</dbReference>
<keyword evidence="2 3" id="KW-0808">Transferase</keyword>
<dbReference type="EC" id="2.8.2.-" evidence="3"/>
<evidence type="ECO:0000313" key="5">
    <source>
        <dbReference type="EMBL" id="KAK1296132.1"/>
    </source>
</evidence>
<dbReference type="AlphaFoldDB" id="A0AAV9D5K7"/>
<evidence type="ECO:0000259" key="4">
    <source>
        <dbReference type="Pfam" id="PF00685"/>
    </source>
</evidence>
<reference evidence="5" key="2">
    <citation type="submission" date="2023-06" db="EMBL/GenBank/DDBJ databases">
        <authorList>
            <person name="Ma L."/>
            <person name="Liu K.-W."/>
            <person name="Li Z."/>
            <person name="Hsiao Y.-Y."/>
            <person name="Qi Y."/>
            <person name="Fu T."/>
            <person name="Tang G."/>
            <person name="Zhang D."/>
            <person name="Sun W.-H."/>
            <person name="Liu D.-K."/>
            <person name="Li Y."/>
            <person name="Chen G.-Z."/>
            <person name="Liu X.-D."/>
            <person name="Liao X.-Y."/>
            <person name="Jiang Y.-T."/>
            <person name="Yu X."/>
            <person name="Hao Y."/>
            <person name="Huang J."/>
            <person name="Zhao X.-W."/>
            <person name="Ke S."/>
            <person name="Chen Y.-Y."/>
            <person name="Wu W.-L."/>
            <person name="Hsu J.-L."/>
            <person name="Lin Y.-F."/>
            <person name="Huang M.-D."/>
            <person name="Li C.-Y."/>
            <person name="Huang L."/>
            <person name="Wang Z.-W."/>
            <person name="Zhao X."/>
            <person name="Zhong W.-Y."/>
            <person name="Peng D.-H."/>
            <person name="Ahmad S."/>
            <person name="Lan S."/>
            <person name="Zhang J.-S."/>
            <person name="Tsai W.-C."/>
            <person name="Van De Peer Y."/>
            <person name="Liu Z.-J."/>
        </authorList>
    </citation>
    <scope>NUCLEOTIDE SEQUENCE</scope>
    <source>
        <strain evidence="5">CP</strain>
        <tissue evidence="5">Leaves</tissue>
    </source>
</reference>